<proteinExistence type="predicted"/>
<reference evidence="1 2" key="1">
    <citation type="submission" date="2023-02" db="EMBL/GenBank/DDBJ databases">
        <title>Description and genomic characterization of Microbulbifer bruguierae sp. nov., isolated from the sediment of mangrove plant Bruguiera sexangula.</title>
        <authorList>
            <person name="Long M."/>
        </authorList>
    </citation>
    <scope>NUCLEOTIDE SEQUENCE [LARGE SCALE GENOMIC DNA]</scope>
    <source>
        <strain evidence="1 2">H12</strain>
    </source>
</reference>
<accession>A0ABY8N8T4</accession>
<evidence type="ECO:0000313" key="2">
    <source>
        <dbReference type="Proteomes" id="UP001236500"/>
    </source>
</evidence>
<gene>
    <name evidence="1" type="ORF">PVT68_11095</name>
</gene>
<dbReference type="EMBL" id="CP118605">
    <property type="protein sequence ID" value="WGL15315.1"/>
    <property type="molecule type" value="Genomic_DNA"/>
</dbReference>
<dbReference type="RefSeq" id="WP_280318036.1">
    <property type="nucleotide sequence ID" value="NZ_CP118605.1"/>
</dbReference>
<dbReference type="Proteomes" id="UP001236500">
    <property type="component" value="Chromosome"/>
</dbReference>
<organism evidence="1 2">
    <name type="scientific">Microbulbifer bruguierae</name>
    <dbReference type="NCBI Taxonomy" id="3029061"/>
    <lineage>
        <taxon>Bacteria</taxon>
        <taxon>Pseudomonadati</taxon>
        <taxon>Pseudomonadota</taxon>
        <taxon>Gammaproteobacteria</taxon>
        <taxon>Cellvibrionales</taxon>
        <taxon>Microbulbiferaceae</taxon>
        <taxon>Microbulbifer</taxon>
    </lineage>
</organism>
<keyword evidence="2" id="KW-1185">Reference proteome</keyword>
<name>A0ABY8N8T4_9GAMM</name>
<sequence>MSDHYQLIQQCIDRAVTAEQARSRFRRSLHDTLRNLHRSIQLPQRDAPLHITCFVIRYIQVIPSWLERLDQICQAGGLDFRPIRELILHSFSEIPENQPHEHGLGSILDEAYLAHRTMEEINEILQPLCGTPLLPMDSMVANLVVRELLGETLAGQLDGLTDILLQRFEPVELDPAHLISMILYKQRYEDVPGEWPDFARHMQIELCSPSLAALARQFDPAH</sequence>
<protein>
    <submittedName>
        <fullName evidence="1">Uncharacterized protein</fullName>
    </submittedName>
</protein>
<evidence type="ECO:0000313" key="1">
    <source>
        <dbReference type="EMBL" id="WGL15315.1"/>
    </source>
</evidence>